<dbReference type="Proteomes" id="UP000807025">
    <property type="component" value="Unassembled WGS sequence"/>
</dbReference>
<comment type="caution">
    <text evidence="2">The sequence shown here is derived from an EMBL/GenBank/DDBJ whole genome shotgun (WGS) entry which is preliminary data.</text>
</comment>
<dbReference type="EMBL" id="MU154596">
    <property type="protein sequence ID" value="KAF9492757.1"/>
    <property type="molecule type" value="Genomic_DNA"/>
</dbReference>
<evidence type="ECO:0000313" key="3">
    <source>
        <dbReference type="Proteomes" id="UP000807025"/>
    </source>
</evidence>
<reference evidence="2" key="1">
    <citation type="submission" date="2020-11" db="EMBL/GenBank/DDBJ databases">
        <authorList>
            <consortium name="DOE Joint Genome Institute"/>
            <person name="Ahrendt S."/>
            <person name="Riley R."/>
            <person name="Andreopoulos W."/>
            <person name="Labutti K."/>
            <person name="Pangilinan J."/>
            <person name="Ruiz-Duenas F.J."/>
            <person name="Barrasa J.M."/>
            <person name="Sanchez-Garcia M."/>
            <person name="Camarero S."/>
            <person name="Miyauchi S."/>
            <person name="Serrano A."/>
            <person name="Linde D."/>
            <person name="Babiker R."/>
            <person name="Drula E."/>
            <person name="Ayuso-Fernandez I."/>
            <person name="Pacheco R."/>
            <person name="Padilla G."/>
            <person name="Ferreira P."/>
            <person name="Barriuso J."/>
            <person name="Kellner H."/>
            <person name="Castanera R."/>
            <person name="Alfaro M."/>
            <person name="Ramirez L."/>
            <person name="Pisabarro A.G."/>
            <person name="Kuo A."/>
            <person name="Tritt A."/>
            <person name="Lipzen A."/>
            <person name="He G."/>
            <person name="Yan M."/>
            <person name="Ng V."/>
            <person name="Cullen D."/>
            <person name="Martin F."/>
            <person name="Rosso M.-N."/>
            <person name="Henrissat B."/>
            <person name="Hibbett D."/>
            <person name="Martinez A.T."/>
            <person name="Grigoriev I.V."/>
        </authorList>
    </citation>
    <scope>NUCLEOTIDE SEQUENCE</scope>
    <source>
        <strain evidence="2">ATCC 90797</strain>
    </source>
</reference>
<evidence type="ECO:0000256" key="1">
    <source>
        <dbReference type="SAM" id="MobiDB-lite"/>
    </source>
</evidence>
<evidence type="ECO:0000313" key="2">
    <source>
        <dbReference type="EMBL" id="KAF9492757.1"/>
    </source>
</evidence>
<proteinExistence type="predicted"/>
<protein>
    <submittedName>
        <fullName evidence="2">Uncharacterized protein</fullName>
    </submittedName>
</protein>
<organism evidence="2 3">
    <name type="scientific">Pleurotus eryngii</name>
    <name type="common">Boletus of the steppes</name>
    <dbReference type="NCBI Taxonomy" id="5323"/>
    <lineage>
        <taxon>Eukaryota</taxon>
        <taxon>Fungi</taxon>
        <taxon>Dikarya</taxon>
        <taxon>Basidiomycota</taxon>
        <taxon>Agaricomycotina</taxon>
        <taxon>Agaricomycetes</taxon>
        <taxon>Agaricomycetidae</taxon>
        <taxon>Agaricales</taxon>
        <taxon>Pleurotineae</taxon>
        <taxon>Pleurotaceae</taxon>
        <taxon>Pleurotus</taxon>
    </lineage>
</organism>
<feature type="region of interest" description="Disordered" evidence="1">
    <location>
        <begin position="101"/>
        <end position="142"/>
    </location>
</feature>
<sequence>MGHTCEHSGAMMCQEPKWDGWTDIVDWPCTDSRSACPINGFATFTKPDMFFNAQPLNPTPPRSLDERMACVRTSAKNSSETLTICPPVSVLPNKHTELGITNGNQCEQHTPKPPRQRAACGSDEDTVTEGQGPYDEHTNSFENDDSKLTFYETENSDVRRHKLTIPVAPSTTPSHHCDIVHEHQVTIENANASKEQDKRGSSVPRRVNIEALTQRYWQKLHKVNRGQLSRSLCSGMINGCRSRTKQLLVAPLLVMVILENEMEGVEDKCEIPRLVQGLQGLDPEKTWNFGQTKKNGDAVRVLDGLEMTQLAALVKIVELHRLILNTLSWADLRAYGLSCKTIMKDVDEYIEGEYNIEGEYSIDHLLMNFLPREHIRDFPMVEDAIVHCNSSCDVITMIRISTFTSAPSLDPVGQGCWNAWGVNLWCTEELQIYIFQGRTVRCQIHHVFQGDTMVLIMTSVLVVEVILGYHSKARSVGDKKTWRVVLRPMLAGGGHDERLRQAAWALKYTADDKPYIELW</sequence>
<gene>
    <name evidence="2" type="ORF">BDN71DRAFT_1433001</name>
</gene>
<dbReference type="AlphaFoldDB" id="A0A9P6D695"/>
<keyword evidence="3" id="KW-1185">Reference proteome</keyword>
<accession>A0A9P6D695</accession>
<name>A0A9P6D695_PLEER</name>